<evidence type="ECO:0000313" key="2">
    <source>
        <dbReference type="Proteomes" id="UP000745859"/>
    </source>
</evidence>
<reference evidence="1 2" key="1">
    <citation type="submission" date="2020-03" db="EMBL/GenBank/DDBJ databases">
        <title>Genomic Encyclopedia of Type Strains, Phase IV (KMG-IV): sequencing the most valuable type-strain genomes for metagenomic binning, comparative biology and taxonomic classification.</title>
        <authorList>
            <person name="Goeker M."/>
        </authorList>
    </citation>
    <scope>NUCLEOTIDE SEQUENCE [LARGE SCALE GENOMIC DNA]</scope>
    <source>
        <strain evidence="1 2">DSM 101599</strain>
    </source>
</reference>
<proteinExistence type="predicted"/>
<evidence type="ECO:0000313" key="1">
    <source>
        <dbReference type="EMBL" id="NIJ45095.1"/>
    </source>
</evidence>
<dbReference type="RefSeq" id="WP_167186311.1">
    <property type="nucleotide sequence ID" value="NZ_JAASQL010000001.1"/>
</dbReference>
<dbReference type="Proteomes" id="UP000745859">
    <property type="component" value="Unassembled WGS sequence"/>
</dbReference>
<dbReference type="EMBL" id="JAASQL010000001">
    <property type="protein sequence ID" value="NIJ45095.1"/>
    <property type="molecule type" value="Genomic_DNA"/>
</dbReference>
<name>A0ABX0UAY2_9FLAO</name>
<protein>
    <submittedName>
        <fullName evidence="1">Uncharacterized protein</fullName>
    </submittedName>
</protein>
<comment type="caution">
    <text evidence="1">The sequence shown here is derived from an EMBL/GenBank/DDBJ whole genome shotgun (WGS) entry which is preliminary data.</text>
</comment>
<organism evidence="1 2">
    <name type="scientific">Wenyingzhuangia heitensis</name>
    <dbReference type="NCBI Taxonomy" id="1487859"/>
    <lineage>
        <taxon>Bacteria</taxon>
        <taxon>Pseudomonadati</taxon>
        <taxon>Bacteroidota</taxon>
        <taxon>Flavobacteriia</taxon>
        <taxon>Flavobacteriales</taxon>
        <taxon>Flavobacteriaceae</taxon>
        <taxon>Wenyingzhuangia</taxon>
    </lineage>
</organism>
<keyword evidence="2" id="KW-1185">Reference proteome</keyword>
<gene>
    <name evidence="1" type="ORF">FHR24_001534</name>
</gene>
<accession>A0ABX0UAY2</accession>
<sequence>MSFQLVFSQTNTKNETSVTKEVSEDNERYSVFNDFRVPVRENINESDLLYDGWKTDPGRYAFRCKDGKRVRLTLWYLNKGTKETMNSEFINVTEELDKCLKNDPEFIAPIYRKRRAKLLQK</sequence>